<dbReference type="EMBL" id="JAFIQS010000006">
    <property type="protein sequence ID" value="KAG5167996.1"/>
    <property type="molecule type" value="Genomic_DNA"/>
</dbReference>
<proteinExistence type="inferred from homology"/>
<keyword evidence="2" id="KW-0456">Lyase</keyword>
<dbReference type="SFLD" id="SFLDG01021">
    <property type="entry name" value="Trichodiene_Synthase_Like"/>
    <property type="match status" value="1"/>
</dbReference>
<reference evidence="3" key="1">
    <citation type="submission" date="2021-02" db="EMBL/GenBank/DDBJ databases">
        <title>Psilocybe cubensis genome.</title>
        <authorList>
            <person name="Mckernan K.J."/>
            <person name="Crawford S."/>
            <person name="Trippe A."/>
            <person name="Kane L.T."/>
            <person name="Mclaughlin S."/>
        </authorList>
    </citation>
    <scope>NUCLEOTIDE SEQUENCE [LARGE SCALE GENOMIC DNA]</scope>
    <source>
        <strain evidence="3">MGC-MH-2018</strain>
    </source>
</reference>
<protein>
    <recommendedName>
        <fullName evidence="4">Terpenoid synthase</fullName>
    </recommendedName>
</protein>
<dbReference type="AlphaFoldDB" id="A0A8H7XUP5"/>
<evidence type="ECO:0000256" key="1">
    <source>
        <dbReference type="ARBA" id="ARBA00007946"/>
    </source>
</evidence>
<dbReference type="InterPro" id="IPR024652">
    <property type="entry name" value="Trichodiene_synth"/>
</dbReference>
<organism evidence="3">
    <name type="scientific">Psilocybe cubensis</name>
    <name type="common">Psychedelic mushroom</name>
    <name type="synonym">Stropharia cubensis</name>
    <dbReference type="NCBI Taxonomy" id="181762"/>
    <lineage>
        <taxon>Eukaryota</taxon>
        <taxon>Fungi</taxon>
        <taxon>Dikarya</taxon>
        <taxon>Basidiomycota</taxon>
        <taxon>Agaricomycotina</taxon>
        <taxon>Agaricomycetes</taxon>
        <taxon>Agaricomycetidae</taxon>
        <taxon>Agaricales</taxon>
        <taxon>Agaricineae</taxon>
        <taxon>Strophariaceae</taxon>
        <taxon>Psilocybe</taxon>
    </lineage>
</organism>
<gene>
    <name evidence="3" type="ORF">JR316_006588</name>
</gene>
<sequence length="306" mass="34700">MTTIPRLEFHEDKSLADIKMVCADFIMKIGYSPLSSIGEDNVTYNTILSEFASFNMEEKLFRKICLEASTIAELCYSGTSAEVRVFIARYSWYFLYIDDYCQRHTDRLATFQQGVFSYMISEDKVLNDLRRCLADAYRLWDDIPANGITVSGLESVNGCLIEKLLCGMPISPDAGRWPDFLRLKTGAGHAYAYMIFPKELGVEVATYIQAVDDIALFICLTNNILSFYKEELAGETGNYIHLRATVTHKCPLDALKDTVKDTLDAHERILKVLANTPAYEPFKEFVNGSMGLHHVLSRYLLADLRL</sequence>
<comment type="caution">
    <text evidence="3">The sequence shown here is derived from an EMBL/GenBank/DDBJ whole genome shotgun (WGS) entry which is preliminary data.</text>
</comment>
<dbReference type="InterPro" id="IPR008949">
    <property type="entry name" value="Isoprenoid_synthase_dom_sf"/>
</dbReference>
<comment type="similarity">
    <text evidence="1">Belongs to the trichodiene synthase family.</text>
</comment>
<dbReference type="Gene3D" id="1.10.600.10">
    <property type="entry name" value="Farnesyl Diphosphate Synthase"/>
    <property type="match status" value="1"/>
</dbReference>
<dbReference type="SUPFAM" id="SSF48576">
    <property type="entry name" value="Terpenoid synthases"/>
    <property type="match status" value="1"/>
</dbReference>
<dbReference type="Pfam" id="PF06330">
    <property type="entry name" value="TRI5"/>
    <property type="match status" value="1"/>
</dbReference>
<dbReference type="GO" id="GO:0016838">
    <property type="term" value="F:carbon-oxygen lyase activity, acting on phosphates"/>
    <property type="evidence" value="ECO:0007669"/>
    <property type="project" value="InterPro"/>
</dbReference>
<evidence type="ECO:0008006" key="4">
    <source>
        <dbReference type="Google" id="ProtNLM"/>
    </source>
</evidence>
<dbReference type="SFLD" id="SFLDS00005">
    <property type="entry name" value="Isoprenoid_Synthase_Type_I"/>
    <property type="match status" value="1"/>
</dbReference>
<accession>A0A8H7XUP5</accession>
<name>A0A8H7XUP5_PSICU</name>
<evidence type="ECO:0000313" key="3">
    <source>
        <dbReference type="EMBL" id="KAG5167996.1"/>
    </source>
</evidence>
<evidence type="ECO:0000256" key="2">
    <source>
        <dbReference type="ARBA" id="ARBA00023239"/>
    </source>
</evidence>